<organism evidence="2 3">
    <name type="scientific">Caulifigura coniformis</name>
    <dbReference type="NCBI Taxonomy" id="2527983"/>
    <lineage>
        <taxon>Bacteria</taxon>
        <taxon>Pseudomonadati</taxon>
        <taxon>Planctomycetota</taxon>
        <taxon>Planctomycetia</taxon>
        <taxon>Planctomycetales</taxon>
        <taxon>Planctomycetaceae</taxon>
        <taxon>Caulifigura</taxon>
    </lineage>
</organism>
<feature type="compositionally biased region" description="Polar residues" evidence="1">
    <location>
        <begin position="54"/>
        <end position="67"/>
    </location>
</feature>
<dbReference type="AlphaFoldDB" id="A0A517S8W8"/>
<protein>
    <submittedName>
        <fullName evidence="2">Uncharacterized protein</fullName>
    </submittedName>
</protein>
<name>A0A517S8W8_9PLAN</name>
<dbReference type="Proteomes" id="UP000315700">
    <property type="component" value="Chromosome"/>
</dbReference>
<dbReference type="EMBL" id="CP036271">
    <property type="protein sequence ID" value="QDT52575.1"/>
    <property type="molecule type" value="Genomic_DNA"/>
</dbReference>
<evidence type="ECO:0000256" key="1">
    <source>
        <dbReference type="SAM" id="MobiDB-lite"/>
    </source>
</evidence>
<dbReference type="InParanoid" id="A0A517S8W8"/>
<feature type="region of interest" description="Disordered" evidence="1">
    <location>
        <begin position="52"/>
        <end position="92"/>
    </location>
</feature>
<sequence length="92" mass="9864">MFSPGTLVQVPQFRGKILLVLGAEAQNTRCLWSSENGAMGEVLIPTSLLREVPSSDSVRTSDASRTGDTCRPGETLPGDWLRKAQTGASFDP</sequence>
<dbReference type="KEGG" id="ccos:Pan44_05870"/>
<dbReference type="RefSeq" id="WP_145027043.1">
    <property type="nucleotide sequence ID" value="NZ_CP036271.1"/>
</dbReference>
<accession>A0A517S8W8</accession>
<keyword evidence="3" id="KW-1185">Reference proteome</keyword>
<gene>
    <name evidence="2" type="ORF">Pan44_05870</name>
</gene>
<proteinExistence type="predicted"/>
<evidence type="ECO:0000313" key="2">
    <source>
        <dbReference type="EMBL" id="QDT52575.1"/>
    </source>
</evidence>
<evidence type="ECO:0000313" key="3">
    <source>
        <dbReference type="Proteomes" id="UP000315700"/>
    </source>
</evidence>
<reference evidence="2 3" key="1">
    <citation type="submission" date="2019-02" db="EMBL/GenBank/DDBJ databases">
        <title>Deep-cultivation of Planctomycetes and their phenomic and genomic characterization uncovers novel biology.</title>
        <authorList>
            <person name="Wiegand S."/>
            <person name="Jogler M."/>
            <person name="Boedeker C."/>
            <person name="Pinto D."/>
            <person name="Vollmers J."/>
            <person name="Rivas-Marin E."/>
            <person name="Kohn T."/>
            <person name="Peeters S.H."/>
            <person name="Heuer A."/>
            <person name="Rast P."/>
            <person name="Oberbeckmann S."/>
            <person name="Bunk B."/>
            <person name="Jeske O."/>
            <person name="Meyerdierks A."/>
            <person name="Storesund J.E."/>
            <person name="Kallscheuer N."/>
            <person name="Luecker S."/>
            <person name="Lage O.M."/>
            <person name="Pohl T."/>
            <person name="Merkel B.J."/>
            <person name="Hornburger P."/>
            <person name="Mueller R.-W."/>
            <person name="Bruemmer F."/>
            <person name="Labrenz M."/>
            <person name="Spormann A.M."/>
            <person name="Op den Camp H."/>
            <person name="Overmann J."/>
            <person name="Amann R."/>
            <person name="Jetten M.S.M."/>
            <person name="Mascher T."/>
            <person name="Medema M.H."/>
            <person name="Devos D.P."/>
            <person name="Kaster A.-K."/>
            <person name="Ovreas L."/>
            <person name="Rohde M."/>
            <person name="Galperin M.Y."/>
            <person name="Jogler C."/>
        </authorList>
    </citation>
    <scope>NUCLEOTIDE SEQUENCE [LARGE SCALE GENOMIC DNA]</scope>
    <source>
        <strain evidence="2 3">Pan44</strain>
    </source>
</reference>